<reference evidence="1" key="1">
    <citation type="submission" date="2023-01" db="EMBL/GenBank/DDBJ databases">
        <title>Human gut microbiome strain richness.</title>
        <authorList>
            <person name="Chen-Liaw A."/>
        </authorList>
    </citation>
    <scope>NUCLEOTIDE SEQUENCE</scope>
    <source>
        <strain evidence="1">RTP21484st1_B7_RTP21484_190118</strain>
    </source>
</reference>
<dbReference type="PROSITE" id="PS51257">
    <property type="entry name" value="PROKAR_LIPOPROTEIN"/>
    <property type="match status" value="1"/>
</dbReference>
<dbReference type="EMBL" id="JAQMRD010000004">
    <property type="protein sequence ID" value="MDB9222325.1"/>
    <property type="molecule type" value="Genomic_DNA"/>
</dbReference>
<keyword evidence="1" id="KW-0449">Lipoprotein</keyword>
<protein>
    <submittedName>
        <fullName evidence="1">PKD-like family lipoprotein</fullName>
    </submittedName>
</protein>
<accession>A0AAW6FG56</accession>
<dbReference type="RefSeq" id="WP_272054130.1">
    <property type="nucleotide sequence ID" value="NZ_JAQMRB010000005.1"/>
</dbReference>
<name>A0AAW6FG56_9BACT</name>
<evidence type="ECO:0000313" key="1">
    <source>
        <dbReference type="EMBL" id="MDB9222325.1"/>
    </source>
</evidence>
<dbReference type="AlphaFoldDB" id="A0AAW6FG56"/>
<gene>
    <name evidence="1" type="ORF">PN645_04795</name>
</gene>
<dbReference type="InterPro" id="IPR032183">
    <property type="entry name" value="PKD-like"/>
</dbReference>
<evidence type="ECO:0000313" key="2">
    <source>
        <dbReference type="Proteomes" id="UP001212263"/>
    </source>
</evidence>
<sequence length="520" mass="58220">MKYKFLAVWAIAAVLSGCYDDKGNYAYSEINEISIDTVGKQTEFEVYQFDVLDIPVDIRFALEEVPDEDMEYKWTIYSNAATGNVAAEVIGTERNLHSVIRQPSSADSYSVVLQARNKRNGIATQMSYTVYVTSRILSGWVVLHTDGVQSDVDYIATPRAVPAITASRHIRNAYFTANNQKIPGTPAFVGAVRVNHQTVNSVYIGTREELYKVSGKTFELEYLSESMFPVKPAVYDFQRFLSLSRSSNTQFVINNGQVHNIAGQTAFEITFSQALEANEALNAVDLAPFIYIPANFASTTKFEAVFYDRLGQRFVIRPQNNMPVAKLAPFTSQASSVFDVNHVGMDILWFERGYQDYGYAVFEDNLGGRWFYIADFNKAMDATMAVKKCDMGGCPEITDARFYSTGSRGPVFLYATERNIYTYDYNGSNQAVLINEPFGENEVITAMQVYKPYATTNDLANADGTLLYVATWDGQEGRLYEFSLNETNGYLREKKPLEVFGGMGRIVDFCFKVQGVGTGS</sequence>
<dbReference type="Pfam" id="PF16407">
    <property type="entry name" value="PKD_2"/>
    <property type="match status" value="1"/>
</dbReference>
<organism evidence="1 2">
    <name type="scientific">Odoribacter splanchnicus</name>
    <dbReference type="NCBI Taxonomy" id="28118"/>
    <lineage>
        <taxon>Bacteria</taxon>
        <taxon>Pseudomonadati</taxon>
        <taxon>Bacteroidota</taxon>
        <taxon>Bacteroidia</taxon>
        <taxon>Bacteroidales</taxon>
        <taxon>Odoribacteraceae</taxon>
        <taxon>Odoribacter</taxon>
    </lineage>
</organism>
<comment type="caution">
    <text evidence="1">The sequence shown here is derived from an EMBL/GenBank/DDBJ whole genome shotgun (WGS) entry which is preliminary data.</text>
</comment>
<proteinExistence type="predicted"/>
<dbReference type="Proteomes" id="UP001212263">
    <property type="component" value="Unassembled WGS sequence"/>
</dbReference>